<dbReference type="SMART" id="SM00248">
    <property type="entry name" value="ANK"/>
    <property type="match status" value="6"/>
</dbReference>
<dbReference type="GO" id="GO:0005929">
    <property type="term" value="C:cilium"/>
    <property type="evidence" value="ECO:0007669"/>
    <property type="project" value="TreeGrafter"/>
</dbReference>
<feature type="repeat" description="ANK" evidence="4">
    <location>
        <begin position="715"/>
        <end position="747"/>
    </location>
</feature>
<dbReference type="Pfam" id="PF13857">
    <property type="entry name" value="Ank_5"/>
    <property type="match status" value="1"/>
</dbReference>
<feature type="compositionally biased region" description="Polar residues" evidence="5">
    <location>
        <begin position="227"/>
        <end position="246"/>
    </location>
</feature>
<feature type="transmembrane region" description="Helical" evidence="6">
    <location>
        <begin position="980"/>
        <end position="1001"/>
    </location>
</feature>
<evidence type="ECO:0000256" key="6">
    <source>
        <dbReference type="SAM" id="Phobius"/>
    </source>
</evidence>
<keyword evidence="7" id="KW-0732">Signal</keyword>
<dbReference type="InterPro" id="IPR035976">
    <property type="entry name" value="Sushi/SCR/CCP_sf"/>
</dbReference>
<dbReference type="PROSITE" id="PS50297">
    <property type="entry name" value="ANK_REP_REGION"/>
    <property type="match status" value="3"/>
</dbReference>
<dbReference type="GO" id="GO:1904108">
    <property type="term" value="P:protein localization to ciliary inversin compartment"/>
    <property type="evidence" value="ECO:0007669"/>
    <property type="project" value="TreeGrafter"/>
</dbReference>
<feature type="compositionally biased region" description="Polar residues" evidence="5">
    <location>
        <begin position="416"/>
        <end position="432"/>
    </location>
</feature>
<keyword evidence="2 4" id="KW-0040">ANK repeat</keyword>
<keyword evidence="6" id="KW-1133">Transmembrane helix</keyword>
<dbReference type="PROSITE" id="PS50088">
    <property type="entry name" value="ANK_REPEAT"/>
    <property type="match status" value="5"/>
</dbReference>
<feature type="repeat" description="ANK" evidence="4">
    <location>
        <begin position="827"/>
        <end position="849"/>
    </location>
</feature>
<dbReference type="CDD" id="cd00033">
    <property type="entry name" value="CCP"/>
    <property type="match status" value="1"/>
</dbReference>
<dbReference type="VEuPathDB" id="ToxoDB:LOC34621559"/>
<dbReference type="SUPFAM" id="SSF48403">
    <property type="entry name" value="Ankyrin repeat"/>
    <property type="match status" value="2"/>
</dbReference>
<dbReference type="AlphaFoldDB" id="A0A1D3D2A7"/>
<keyword evidence="6" id="KW-0472">Membrane</keyword>
<feature type="repeat" description="ANK" evidence="4">
    <location>
        <begin position="679"/>
        <end position="714"/>
    </location>
</feature>
<protein>
    <recommendedName>
        <fullName evidence="8">Sushi domain-containing protein</fullName>
    </recommendedName>
</protein>
<feature type="signal peptide" evidence="7">
    <location>
        <begin position="1"/>
        <end position="32"/>
    </location>
</feature>
<evidence type="ECO:0000313" key="10">
    <source>
        <dbReference type="Proteomes" id="UP000095192"/>
    </source>
</evidence>
<dbReference type="Pfam" id="PF12796">
    <property type="entry name" value="Ank_2"/>
    <property type="match status" value="1"/>
</dbReference>
<evidence type="ECO:0000259" key="8">
    <source>
        <dbReference type="PROSITE" id="PS50923"/>
    </source>
</evidence>
<evidence type="ECO:0000256" key="4">
    <source>
        <dbReference type="PROSITE-ProRule" id="PRU00023"/>
    </source>
</evidence>
<dbReference type="SMART" id="SM00032">
    <property type="entry name" value="CCP"/>
    <property type="match status" value="1"/>
</dbReference>
<dbReference type="Pfam" id="PF00084">
    <property type="entry name" value="Sushi"/>
    <property type="match status" value="1"/>
</dbReference>
<dbReference type="VEuPathDB" id="ToxoDB:cyc_05155"/>
<keyword evidence="10" id="KW-1185">Reference proteome</keyword>
<keyword evidence="1" id="KW-0677">Repeat</keyword>
<feature type="chain" id="PRO_5008914092" description="Sushi domain-containing protein" evidence="7">
    <location>
        <begin position="33"/>
        <end position="1002"/>
    </location>
</feature>
<keyword evidence="6" id="KW-0812">Transmembrane</keyword>
<feature type="repeat" description="ANK" evidence="4">
    <location>
        <begin position="643"/>
        <end position="678"/>
    </location>
</feature>
<evidence type="ECO:0000313" key="9">
    <source>
        <dbReference type="EMBL" id="OEH77585.1"/>
    </source>
</evidence>
<dbReference type="InterPro" id="IPR002110">
    <property type="entry name" value="Ankyrin_rpt"/>
</dbReference>
<dbReference type="InterPro" id="IPR036770">
    <property type="entry name" value="Ankyrin_rpt-contain_sf"/>
</dbReference>
<dbReference type="EMBL" id="JROU02001050">
    <property type="protein sequence ID" value="OEH77585.1"/>
    <property type="molecule type" value="Genomic_DNA"/>
</dbReference>
<feature type="compositionally biased region" description="Polar residues" evidence="5">
    <location>
        <begin position="350"/>
        <end position="365"/>
    </location>
</feature>
<dbReference type="Proteomes" id="UP000095192">
    <property type="component" value="Unassembled WGS sequence"/>
</dbReference>
<dbReference type="PANTHER" id="PTHR24178">
    <property type="entry name" value="MOLTING PROTEIN MLT-4"/>
    <property type="match status" value="1"/>
</dbReference>
<sequence>MGGGGEGGALWRRSAPAVFACIFTLMTKGASSVLPSEQSLSLPRNLLSLHPSSGFSSSISPAAGRPPSSSPYSLIDEGAWASDYEDSDETLAENHLRLNGSNRALFDEEINGSAVRRADRRLFSRGEEKAPLLERLSLHGYHGASALQVGGSSEKEDKQSSEAESEAEEEKPDEDDKASEAGKSTEESDESSAGEDQKEGASQESEQGQAGEQSEAAAENSSRDDSSSPQAKTEGGSPTNESYTENQDNEEESSETKASKSNNEEAEQGTQAEAEDSSSEASASSSERPHARATAGVQEVTAAVPSDDKDEAEPSSSQQANTVTGAAEDAKDEESPTNKTAATTEEPEDQSSPVADSGTGASEGQAQAVKRSDIEQVDLAAEAPDSRGATPSAGKSQVQELHAGEAAIKAHDGGTPDSTSSQGKNETAASTKGTEEREQSSSPAQIGATESHDQGDSTRGSTTPVEESHLEGTEGIAASTGQTAEAKVDMQQGKCYTEIALEALKEENELIKKAAENVRSSVISEYSNRELTDADQGFCDEVFRRIDGPYSLAELTALLRAADVANSRSRNFRYCRATATSSPPRVRDGDSILHAAIAARKPHVTEVLLQFGAFPDIPSIPQNQRTTDATLSPLSALNTYEATNGRPLHAAASIQSLDSIESVELLMQYGAKVDTRDTLERTPLMLAAYHPKALSSGFVKRLLLAGADAKATDKAGMTALHYAAAGDNWPVVRILLDHGADPSAPDVQGNTPLHYAAIFNAYTSTTRLLETAEIGVHINAPNARGKAPIHLAAAPVLYQAVPRSIVPALALEALLLHHANPMARDKEGNTPLHLAATGGYVEIMRRLVDMASVPAEEKNAEGLTPLAAVQKSGKGPSTDEIVHFLKVYSENKKFFCSFMARLVFATSGCIEPPLVLHSTRIFSDTVLGPYMRVGDTVTYACNPGFSMYGHHTVMCQERDGKMEFVPTPPLCVTSKEPSAASLWSFCPGVSVALTLAVALLLQ</sequence>
<evidence type="ECO:0000256" key="7">
    <source>
        <dbReference type="SAM" id="SignalP"/>
    </source>
</evidence>
<comment type="caution">
    <text evidence="9">The sequence shown here is derived from an EMBL/GenBank/DDBJ whole genome shotgun (WGS) entry which is preliminary data.</text>
</comment>
<gene>
    <name evidence="9" type="ORF">cyc_05155</name>
</gene>
<feature type="region of interest" description="Disordered" evidence="5">
    <location>
        <begin position="146"/>
        <end position="485"/>
    </location>
</feature>
<feature type="compositionally biased region" description="Polar residues" evidence="5">
    <location>
        <begin position="314"/>
        <end position="324"/>
    </location>
</feature>
<feature type="domain" description="Sushi" evidence="8">
    <location>
        <begin position="907"/>
        <end position="973"/>
    </location>
</feature>
<dbReference type="InterPro" id="IPR000436">
    <property type="entry name" value="Sushi_SCR_CCP_dom"/>
</dbReference>
<feature type="compositionally biased region" description="Acidic residues" evidence="5">
    <location>
        <begin position="163"/>
        <end position="177"/>
    </location>
</feature>
<organism evidence="9 10">
    <name type="scientific">Cyclospora cayetanensis</name>
    <dbReference type="NCBI Taxonomy" id="88456"/>
    <lineage>
        <taxon>Eukaryota</taxon>
        <taxon>Sar</taxon>
        <taxon>Alveolata</taxon>
        <taxon>Apicomplexa</taxon>
        <taxon>Conoidasida</taxon>
        <taxon>Coccidia</taxon>
        <taxon>Eucoccidiorida</taxon>
        <taxon>Eimeriorina</taxon>
        <taxon>Eimeriidae</taxon>
        <taxon>Cyclospora</taxon>
    </lineage>
</organism>
<evidence type="ECO:0000256" key="1">
    <source>
        <dbReference type="ARBA" id="ARBA00022737"/>
    </source>
</evidence>
<feature type="compositionally biased region" description="Low complexity" evidence="5">
    <location>
        <begin position="202"/>
        <end position="220"/>
    </location>
</feature>
<proteinExistence type="predicted"/>
<name>A0A1D3D2A7_9EIME</name>
<dbReference type="Gene3D" id="1.25.40.20">
    <property type="entry name" value="Ankyrin repeat-containing domain"/>
    <property type="match status" value="2"/>
</dbReference>
<dbReference type="PANTHER" id="PTHR24178:SF9">
    <property type="entry name" value="ANK_REP_REGION DOMAIN-CONTAINING PROTEIN"/>
    <property type="match status" value="1"/>
</dbReference>
<keyword evidence="3" id="KW-1015">Disulfide bond</keyword>
<feature type="repeat" description="ANK" evidence="4">
    <location>
        <begin position="588"/>
        <end position="620"/>
    </location>
</feature>
<accession>A0A1D3D2A7</accession>
<dbReference type="Gene3D" id="2.10.70.10">
    <property type="entry name" value="Complement Module, domain 1"/>
    <property type="match status" value="1"/>
</dbReference>
<evidence type="ECO:0000256" key="3">
    <source>
        <dbReference type="ARBA" id="ARBA00023157"/>
    </source>
</evidence>
<evidence type="ECO:0000256" key="2">
    <source>
        <dbReference type="ARBA" id="ARBA00023043"/>
    </source>
</evidence>
<evidence type="ECO:0000256" key="5">
    <source>
        <dbReference type="SAM" id="MobiDB-lite"/>
    </source>
</evidence>
<reference evidence="9 10" key="1">
    <citation type="journal article" date="2016" name="BMC Genomics">
        <title>Comparative genomics reveals Cyclospora cayetanensis possesses coccidia-like metabolism and invasion components but unique surface antigens.</title>
        <authorList>
            <person name="Liu S."/>
            <person name="Wang L."/>
            <person name="Zheng H."/>
            <person name="Xu Z."/>
            <person name="Roellig D.M."/>
            <person name="Li N."/>
            <person name="Frace M.A."/>
            <person name="Tang K."/>
            <person name="Arrowood M.J."/>
            <person name="Moss D.M."/>
            <person name="Zhang L."/>
            <person name="Feng Y."/>
            <person name="Xiao L."/>
        </authorList>
    </citation>
    <scope>NUCLEOTIDE SEQUENCE [LARGE SCALE GENOMIC DNA]</scope>
    <source>
        <strain evidence="9 10">CHN_HEN01</strain>
    </source>
</reference>
<dbReference type="GO" id="GO:0036371">
    <property type="term" value="P:protein localization to T-tubule"/>
    <property type="evidence" value="ECO:0007669"/>
    <property type="project" value="TreeGrafter"/>
</dbReference>
<dbReference type="PROSITE" id="PS50923">
    <property type="entry name" value="SUSHI"/>
    <property type="match status" value="1"/>
</dbReference>
<dbReference type="InParanoid" id="A0A1D3D2A7"/>
<dbReference type="GO" id="GO:0055117">
    <property type="term" value="P:regulation of cardiac muscle contraction"/>
    <property type="evidence" value="ECO:0007669"/>
    <property type="project" value="TreeGrafter"/>
</dbReference>
<dbReference type="SUPFAM" id="SSF57535">
    <property type="entry name" value="Complement control module/SCR domain"/>
    <property type="match status" value="1"/>
</dbReference>